<dbReference type="RefSeq" id="WP_039221622.1">
    <property type="nucleotide sequence ID" value="NZ_JWLW01000023.1"/>
</dbReference>
<dbReference type="OrthoDB" id="9776955at2"/>
<evidence type="ECO:0000256" key="1">
    <source>
        <dbReference type="SAM" id="SignalP"/>
    </source>
</evidence>
<evidence type="ECO:0000313" key="3">
    <source>
        <dbReference type="Proteomes" id="UP000031197"/>
    </source>
</evidence>
<dbReference type="Proteomes" id="UP000031197">
    <property type="component" value="Unassembled WGS sequence"/>
</dbReference>
<dbReference type="Gene3D" id="3.40.50.2300">
    <property type="match status" value="2"/>
</dbReference>
<protein>
    <submittedName>
        <fullName evidence="2">ABC transporter substrate-binding protein</fullName>
    </submittedName>
</protein>
<name>A0A0B3Y5F9_9ALTE</name>
<evidence type="ECO:0000313" key="2">
    <source>
        <dbReference type="EMBL" id="KHT50753.1"/>
    </source>
</evidence>
<dbReference type="Pfam" id="PF04392">
    <property type="entry name" value="ABC_sub_bind"/>
    <property type="match status" value="1"/>
</dbReference>
<keyword evidence="3" id="KW-1185">Reference proteome</keyword>
<reference evidence="2 3" key="1">
    <citation type="submission" date="2014-12" db="EMBL/GenBank/DDBJ databases">
        <title>Genome sequencing of Alteromonas marina AD001.</title>
        <authorList>
            <person name="Adrian T.G.S."/>
            <person name="Chan K.G."/>
        </authorList>
    </citation>
    <scope>NUCLEOTIDE SEQUENCE [LARGE SCALE GENOMIC DNA]</scope>
    <source>
        <strain evidence="2 3">AD001</strain>
    </source>
</reference>
<comment type="caution">
    <text evidence="2">The sequence shown here is derived from an EMBL/GenBank/DDBJ whole genome shotgun (WGS) entry which is preliminary data.</text>
</comment>
<organism evidence="2 3">
    <name type="scientific">Alteromonas marina</name>
    <dbReference type="NCBI Taxonomy" id="203795"/>
    <lineage>
        <taxon>Bacteria</taxon>
        <taxon>Pseudomonadati</taxon>
        <taxon>Pseudomonadota</taxon>
        <taxon>Gammaproteobacteria</taxon>
        <taxon>Alteromonadales</taxon>
        <taxon>Alteromonadaceae</taxon>
        <taxon>Alteromonas/Salinimonas group</taxon>
        <taxon>Alteromonas</taxon>
    </lineage>
</organism>
<dbReference type="InterPro" id="IPR007487">
    <property type="entry name" value="ABC_transpt-TYRBP-like"/>
</dbReference>
<gene>
    <name evidence="2" type="ORF">RJ41_13320</name>
</gene>
<dbReference type="EMBL" id="JWLW01000023">
    <property type="protein sequence ID" value="KHT50753.1"/>
    <property type="molecule type" value="Genomic_DNA"/>
</dbReference>
<sequence length="340" mass="36442">MTKVWFSLLFALSSLMWGATAASANETLDLIILETLPAPIVADSRAAFEKELARIMPDHEINVTSYNAEGSEVRAKEILTELAQNPAPDLIVSVATLATRALNASEEFVDVPKLFMAVSAPVEEGIVSAIGAVSERNMTGESHVLDAKVKLDMLEGVLRASKPSSLFTIGLVHSTYPSSSNLVNQLLALNGDYENINLVAVSTPYIEGDDGLVEMTDSIINSLQQKTNELDGYWLSSGPLAESNDLVTKVKEATGLLPLFAESISSVKEGALLGVVSEPASIGKSAARKAKLILEKKSARDIPVGKMDTYTVAVNVSTAIKLQLPIPSNYLKLSKKHVYQ</sequence>
<feature type="signal peptide" evidence="1">
    <location>
        <begin position="1"/>
        <end position="21"/>
    </location>
</feature>
<feature type="chain" id="PRO_5002084709" evidence="1">
    <location>
        <begin position="22"/>
        <end position="340"/>
    </location>
</feature>
<dbReference type="PANTHER" id="PTHR35271">
    <property type="entry name" value="ABC TRANSPORTER, SUBSTRATE-BINDING LIPOPROTEIN-RELATED"/>
    <property type="match status" value="1"/>
</dbReference>
<keyword evidence="1" id="KW-0732">Signal</keyword>
<proteinExistence type="predicted"/>
<dbReference type="PANTHER" id="PTHR35271:SF1">
    <property type="entry name" value="ABC TRANSPORTER, SUBSTRATE-BINDING LIPOPROTEIN"/>
    <property type="match status" value="1"/>
</dbReference>
<dbReference type="AlphaFoldDB" id="A0A0B3Y5F9"/>
<accession>A0A0B3Y5F9</accession>